<accession>A0A9E4K6J8</accession>
<dbReference type="SUPFAM" id="SSF52540">
    <property type="entry name" value="P-loop containing nucleoside triphosphate hydrolases"/>
    <property type="match status" value="1"/>
</dbReference>
<evidence type="ECO:0000259" key="1">
    <source>
        <dbReference type="PROSITE" id="PS51724"/>
    </source>
</evidence>
<dbReference type="InterPro" id="IPR052026">
    <property type="entry name" value="ExeA_AAA_ATPase_DNA-bind"/>
</dbReference>
<dbReference type="InterPro" id="IPR036680">
    <property type="entry name" value="SPOR-like_sf"/>
</dbReference>
<dbReference type="GO" id="GO:0016887">
    <property type="term" value="F:ATP hydrolysis activity"/>
    <property type="evidence" value="ECO:0007669"/>
    <property type="project" value="InterPro"/>
</dbReference>
<dbReference type="InterPro" id="IPR007730">
    <property type="entry name" value="SPOR-like_dom"/>
</dbReference>
<dbReference type="Gene3D" id="3.30.70.1070">
    <property type="entry name" value="Sporulation related repeat"/>
    <property type="match status" value="1"/>
</dbReference>
<dbReference type="InterPro" id="IPR027417">
    <property type="entry name" value="P-loop_NTPase"/>
</dbReference>
<dbReference type="PANTHER" id="PTHR35894">
    <property type="entry name" value="GENERAL SECRETION PATHWAY PROTEIN A-RELATED"/>
    <property type="match status" value="1"/>
</dbReference>
<dbReference type="Gene3D" id="3.40.50.300">
    <property type="entry name" value="P-loop containing nucleotide triphosphate hydrolases"/>
    <property type="match status" value="1"/>
</dbReference>
<dbReference type="Pfam" id="PF05036">
    <property type="entry name" value="SPOR"/>
    <property type="match status" value="1"/>
</dbReference>
<sequence length="584" mass="62689">MSDSNEFFSTPEVTAHLDLIRHLIENSELVPLVRGAEGSGKSLLASRLQQMAPENWMVCHFSAEPTLQPERLLAFIARCSGLPDIAGDLMQRLADRFEVLRKRGRTPVLLVDDAQMLPPTSLMTLLRLFERQVEGDRLVSIVLFADEQIDLLLSTPQLQVMTPQSIQAIDMPVLTRQEANGFMGHLLKNEGLSDNFTLEETKLNRLYKETGGVPGPLASAILSEVGIQGEAKPEALSGYRKQLLMIGVSVVSVILLLLLLQGPINSLFEPIDEPQAEPKVSQPEAEDIVLPPPDAVAQNLVPNPNAPVDPNETADLASMTPALDDQQVVKAAEPGLAEVGQSGMAEQSQEQVNRVDPVSMDYTADAAAPTDDGEAEAGKAVEQEVVAEVGELEKSAEMVVEAVEPSASPEAQLSEPAPLPDLVPAAEEVTANVTTDSPPAVTAADTTVEAEPVEPIEPPAVVAEVKEVGAEPVEVVAPVTEPKVETDPFAESAAWIKSQPGENYTLQLIAVENLASLNRYISLNSLDNQVVTVKTLRKGAPWYALIWGSFANRDLALAAQSDLPAAVRKGGVWARSFASLQNLP</sequence>
<dbReference type="InterPro" id="IPR049945">
    <property type="entry name" value="AAA_22"/>
</dbReference>
<evidence type="ECO:0000313" key="3">
    <source>
        <dbReference type="Proteomes" id="UP000886687"/>
    </source>
</evidence>
<proteinExistence type="predicted"/>
<dbReference type="Pfam" id="PF13401">
    <property type="entry name" value="AAA_22"/>
    <property type="match status" value="1"/>
</dbReference>
<dbReference type="Proteomes" id="UP000886687">
    <property type="component" value="Unassembled WGS sequence"/>
</dbReference>
<dbReference type="EMBL" id="JAEPDI010000013">
    <property type="protein sequence ID" value="MCG7940237.1"/>
    <property type="molecule type" value="Genomic_DNA"/>
</dbReference>
<feature type="domain" description="SPOR" evidence="1">
    <location>
        <begin position="498"/>
        <end position="576"/>
    </location>
</feature>
<gene>
    <name evidence="2" type="ORF">JAZ04_15505</name>
</gene>
<comment type="caution">
    <text evidence="2">The sequence shown here is derived from an EMBL/GenBank/DDBJ whole genome shotgun (WGS) entry which is preliminary data.</text>
</comment>
<dbReference type="PROSITE" id="PS51724">
    <property type="entry name" value="SPOR"/>
    <property type="match status" value="1"/>
</dbReference>
<name>A0A9E4K6J8_9GAMM</name>
<dbReference type="AlphaFoldDB" id="A0A9E4K6J8"/>
<dbReference type="PANTHER" id="PTHR35894:SF1">
    <property type="entry name" value="PHOSPHORIBULOKINASE _ URIDINE KINASE FAMILY"/>
    <property type="match status" value="1"/>
</dbReference>
<evidence type="ECO:0000313" key="2">
    <source>
        <dbReference type="EMBL" id="MCG7940237.1"/>
    </source>
</evidence>
<reference evidence="2" key="1">
    <citation type="journal article" date="2021" name="Proc. Natl. Acad. Sci. U.S.A.">
        <title>Global biogeography of chemosynthetic symbionts reveals both localized and globally distributed symbiont groups. .</title>
        <authorList>
            <person name="Osvatic J.T."/>
            <person name="Wilkins L.G.E."/>
            <person name="Leibrecht L."/>
            <person name="Leray M."/>
            <person name="Zauner S."/>
            <person name="Polzin J."/>
            <person name="Camacho Y."/>
            <person name="Gros O."/>
            <person name="van Gils J.A."/>
            <person name="Eisen J.A."/>
            <person name="Petersen J.M."/>
            <person name="Yuen B."/>
        </authorList>
    </citation>
    <scope>NUCLEOTIDE SEQUENCE</scope>
    <source>
        <strain evidence="2">MAGL173</strain>
    </source>
</reference>
<organism evidence="2 3">
    <name type="scientific">Candidatus Thiodiazotropha lotti</name>
    <dbReference type="NCBI Taxonomy" id="2792787"/>
    <lineage>
        <taxon>Bacteria</taxon>
        <taxon>Pseudomonadati</taxon>
        <taxon>Pseudomonadota</taxon>
        <taxon>Gammaproteobacteria</taxon>
        <taxon>Chromatiales</taxon>
        <taxon>Sedimenticolaceae</taxon>
        <taxon>Candidatus Thiodiazotropha</taxon>
    </lineage>
</organism>
<dbReference type="GO" id="GO:0042834">
    <property type="term" value="F:peptidoglycan binding"/>
    <property type="evidence" value="ECO:0007669"/>
    <property type="project" value="InterPro"/>
</dbReference>
<protein>
    <submittedName>
        <fullName evidence="2">AAA family ATPase</fullName>
    </submittedName>
</protein>